<dbReference type="InterPro" id="IPR050855">
    <property type="entry name" value="NDM-1-like"/>
</dbReference>
<dbReference type="EMBL" id="JAVRRD010000010">
    <property type="protein sequence ID" value="KAK5054504.1"/>
    <property type="molecule type" value="Genomic_DNA"/>
</dbReference>
<feature type="signal peptide" evidence="1">
    <location>
        <begin position="1"/>
        <end position="18"/>
    </location>
</feature>
<gene>
    <name evidence="3" type="ORF">LTR84_001395</name>
</gene>
<evidence type="ECO:0000313" key="3">
    <source>
        <dbReference type="EMBL" id="KAK5054504.1"/>
    </source>
</evidence>
<feature type="chain" id="PRO_5043990122" description="Metallo-beta-lactamase domain-containing protein" evidence="1">
    <location>
        <begin position="19"/>
        <end position="312"/>
    </location>
</feature>
<evidence type="ECO:0000259" key="2">
    <source>
        <dbReference type="SMART" id="SM00849"/>
    </source>
</evidence>
<dbReference type="Proteomes" id="UP001358417">
    <property type="component" value="Unassembled WGS sequence"/>
</dbReference>
<evidence type="ECO:0000256" key="1">
    <source>
        <dbReference type="SAM" id="SignalP"/>
    </source>
</evidence>
<dbReference type="GeneID" id="89969615"/>
<dbReference type="SMART" id="SM00849">
    <property type="entry name" value="Lactamase_B"/>
    <property type="match status" value="1"/>
</dbReference>
<dbReference type="Gene3D" id="3.60.15.10">
    <property type="entry name" value="Ribonuclease Z/Hydroxyacylglutathione hydrolase-like"/>
    <property type="match status" value="1"/>
</dbReference>
<accession>A0AAV9NCM6</accession>
<dbReference type="Pfam" id="PF00753">
    <property type="entry name" value="Lactamase_B"/>
    <property type="match status" value="1"/>
</dbReference>
<feature type="domain" description="Metallo-beta-lactamase" evidence="2">
    <location>
        <begin position="56"/>
        <end position="248"/>
    </location>
</feature>
<comment type="caution">
    <text evidence="3">The sequence shown here is derived from an EMBL/GenBank/DDBJ whole genome shotgun (WGS) entry which is preliminary data.</text>
</comment>
<dbReference type="InterPro" id="IPR001279">
    <property type="entry name" value="Metallo-B-lactamas"/>
</dbReference>
<reference evidence="3 4" key="1">
    <citation type="submission" date="2023-08" db="EMBL/GenBank/DDBJ databases">
        <title>Black Yeasts Isolated from many extreme environments.</title>
        <authorList>
            <person name="Coleine C."/>
            <person name="Stajich J.E."/>
            <person name="Selbmann L."/>
        </authorList>
    </citation>
    <scope>NUCLEOTIDE SEQUENCE [LARGE SCALE GENOMIC DNA]</scope>
    <source>
        <strain evidence="3 4">CCFEE 5792</strain>
    </source>
</reference>
<proteinExistence type="predicted"/>
<dbReference type="PANTHER" id="PTHR42951">
    <property type="entry name" value="METALLO-BETA-LACTAMASE DOMAIN-CONTAINING"/>
    <property type="match status" value="1"/>
</dbReference>
<keyword evidence="1" id="KW-0732">Signal</keyword>
<dbReference type="AlphaFoldDB" id="A0AAV9NCM6"/>
<protein>
    <recommendedName>
        <fullName evidence="2">Metallo-beta-lactamase domain-containing protein</fullName>
    </recommendedName>
</protein>
<name>A0AAV9NCM6_9EURO</name>
<dbReference type="SUPFAM" id="SSF56281">
    <property type="entry name" value="Metallo-hydrolase/oxidoreductase"/>
    <property type="match status" value="1"/>
</dbReference>
<sequence>MKFTDLLLMGSTIMIAIAAQPSPICTHATHDLSVYVYHLAPEPVSYQGSRNLTFSPTAFTLLVGAHSAVLVDAPATNAQGAEVASWVSSILGSDKTLQSIYITHGHGDHFFSARSFQSIYPAANILATVHGAEHVAQQYSEPFYSSFWGSLFGDTIDTEPLEVQTLGDDGIFHLEGHVLRAVEVGQGDTYNSTVLHVPGLDLVVGGDVVYGNCHQLFAEDHTPELRGQWLASLQEVNGLRPKVVIPSHTLPQDGYGAEHVNGTIDYIRAYEELLPKAKAWEELESSLKTRFPKRDGSFILRWSSQAPFNQAF</sequence>
<organism evidence="3 4">
    <name type="scientific">Exophiala bonariae</name>
    <dbReference type="NCBI Taxonomy" id="1690606"/>
    <lineage>
        <taxon>Eukaryota</taxon>
        <taxon>Fungi</taxon>
        <taxon>Dikarya</taxon>
        <taxon>Ascomycota</taxon>
        <taxon>Pezizomycotina</taxon>
        <taxon>Eurotiomycetes</taxon>
        <taxon>Chaetothyriomycetidae</taxon>
        <taxon>Chaetothyriales</taxon>
        <taxon>Herpotrichiellaceae</taxon>
        <taxon>Exophiala</taxon>
    </lineage>
</organism>
<evidence type="ECO:0000313" key="4">
    <source>
        <dbReference type="Proteomes" id="UP001358417"/>
    </source>
</evidence>
<keyword evidence="4" id="KW-1185">Reference proteome</keyword>
<dbReference type="RefSeq" id="XP_064707277.1">
    <property type="nucleotide sequence ID" value="XM_064845019.1"/>
</dbReference>
<dbReference type="CDD" id="cd07739">
    <property type="entry name" value="metallo-hydrolase-like_MBL-fold"/>
    <property type="match status" value="1"/>
</dbReference>
<dbReference type="InterPro" id="IPR036866">
    <property type="entry name" value="RibonucZ/Hydroxyglut_hydro"/>
</dbReference>
<dbReference type="PANTHER" id="PTHR42951:SF14">
    <property type="entry name" value="METALLO-BETA-LACTAMASE SUPERFAMILY PROTEIN"/>
    <property type="match status" value="1"/>
</dbReference>